<organism evidence="4">
    <name type="scientific">Gongylonema pulchrum</name>
    <dbReference type="NCBI Taxonomy" id="637853"/>
    <lineage>
        <taxon>Eukaryota</taxon>
        <taxon>Metazoa</taxon>
        <taxon>Ecdysozoa</taxon>
        <taxon>Nematoda</taxon>
        <taxon>Chromadorea</taxon>
        <taxon>Rhabditida</taxon>
        <taxon>Spirurina</taxon>
        <taxon>Spiruromorpha</taxon>
        <taxon>Spiruroidea</taxon>
        <taxon>Gongylonematidae</taxon>
        <taxon>Gongylonema</taxon>
    </lineage>
</organism>
<sequence length="150" mass="16298">MLSEFELRNCRGLKVINCTWNVGFLCLVDLNCVTVEVNLQLPHSSELWKKQNGIFSSFQIVWDPKLNRYVGEGVEEEPVPEPPPSVAASSEKLNGSVHGSFGGLTAARLSGGSRYFNPLIETAQCKPQSMPVAAPPVPVPANFGFIPAMP</sequence>
<reference evidence="2 3" key="2">
    <citation type="submission" date="2018-11" db="EMBL/GenBank/DDBJ databases">
        <authorList>
            <consortium name="Pathogen Informatics"/>
        </authorList>
    </citation>
    <scope>NUCLEOTIDE SEQUENCE [LARGE SCALE GENOMIC DNA]</scope>
</reference>
<proteinExistence type="predicted"/>
<accession>A0A183ET68</accession>
<dbReference type="AlphaFoldDB" id="A0A183ET68"/>
<evidence type="ECO:0000313" key="4">
    <source>
        <dbReference type="WBParaSite" id="GPUH_0002418901-mRNA-1"/>
    </source>
</evidence>
<gene>
    <name evidence="2" type="ORF">GPUH_LOCUS24159</name>
</gene>
<evidence type="ECO:0000313" key="2">
    <source>
        <dbReference type="EMBL" id="VDN42468.1"/>
    </source>
</evidence>
<dbReference type="EMBL" id="UYRT01100272">
    <property type="protein sequence ID" value="VDN42468.1"/>
    <property type="molecule type" value="Genomic_DNA"/>
</dbReference>
<reference evidence="4" key="1">
    <citation type="submission" date="2016-06" db="UniProtKB">
        <authorList>
            <consortium name="WormBaseParasite"/>
        </authorList>
    </citation>
    <scope>IDENTIFICATION</scope>
</reference>
<name>A0A183ET68_9BILA</name>
<feature type="region of interest" description="Disordered" evidence="1">
    <location>
        <begin position="73"/>
        <end position="93"/>
    </location>
</feature>
<evidence type="ECO:0000256" key="1">
    <source>
        <dbReference type="SAM" id="MobiDB-lite"/>
    </source>
</evidence>
<dbReference type="WBParaSite" id="GPUH_0002418901-mRNA-1">
    <property type="protein sequence ID" value="GPUH_0002418901-mRNA-1"/>
    <property type="gene ID" value="GPUH_0002418901"/>
</dbReference>
<keyword evidence="3" id="KW-1185">Reference proteome</keyword>
<protein>
    <submittedName>
        <fullName evidence="4">Chorein_N domain-containing protein</fullName>
    </submittedName>
</protein>
<evidence type="ECO:0000313" key="3">
    <source>
        <dbReference type="Proteomes" id="UP000271098"/>
    </source>
</evidence>
<dbReference type="Proteomes" id="UP000271098">
    <property type="component" value="Unassembled WGS sequence"/>
</dbReference>